<protein>
    <recommendedName>
        <fullName evidence="2">Lipoprotein</fullName>
    </recommendedName>
</protein>
<reference evidence="1" key="1">
    <citation type="submission" date="2022-03" db="EMBL/GenBank/DDBJ databases">
        <title>Sea Food Isolates.</title>
        <authorList>
            <person name="Li c."/>
        </authorList>
    </citation>
    <scope>NUCLEOTIDE SEQUENCE</scope>
    <source>
        <strain evidence="1">19MO03SA05</strain>
    </source>
</reference>
<organism evidence="1">
    <name type="scientific">bacterium 19MO03SA05</name>
    <dbReference type="NCBI Taxonomy" id="2920620"/>
    <lineage>
        <taxon>Bacteria</taxon>
    </lineage>
</organism>
<proteinExistence type="predicted"/>
<evidence type="ECO:0000313" key="1">
    <source>
        <dbReference type="EMBL" id="XAG84352.1"/>
    </source>
</evidence>
<gene>
    <name evidence="1" type="ORF">MRM63_12705</name>
</gene>
<accession>A0AAU6VD28</accession>
<dbReference type="EMBL" id="CP095350">
    <property type="protein sequence ID" value="XAG84352.1"/>
    <property type="molecule type" value="Genomic_DNA"/>
</dbReference>
<dbReference type="PROSITE" id="PS51257">
    <property type="entry name" value="PROKAR_LIPOPROTEIN"/>
    <property type="match status" value="1"/>
</dbReference>
<evidence type="ECO:0008006" key="2">
    <source>
        <dbReference type="Google" id="ProtNLM"/>
    </source>
</evidence>
<sequence>MQKQIITSVIALTLFGCGGGESGNSGNTTPPVKNFNVNFLGLKVQSNETNCQIFGYNSEESKKVIAFNSRPDSGYEIILHNPDGSVNKKYNNFSTTSFSFKQNEVPNNGYVSFAEFNRTGINHVTTFAKELLPESLNIYAKGSATSNCLTPSSANPNSKIETGYINPILGTTLHFYSGFNTVYQNLDNLTAQYKQNNLGNTAINFSSQQRPLLAIQYATNEDGSELNQLIGFKFTPFTQRGSAATPLELITVTNTNAPWNTPNDLTLDSANLFVDGRQFNAPYAYLWQPLSTTQTGQFSYSDHIVDTNYYLNIKGKQTIGGQVNVWGVQHVAQGTTNKGTSLHADNILVNFPSPEVPRLISCQTDSQKQCLQITSNHLPNNTIQRIFIRAKLNSGDQFVRQVFYTPSQNELPLMEFGRTNIDGQFNDLLSASTSFMQTTQSGVKDAFLYQNQDLFDMADGFTQNTNPRVDGIPLLKNIAAQQDQQDLLKRQPYTWVWLEE</sequence>
<name>A0AAU6VD28_UNCXX</name>
<dbReference type="AlphaFoldDB" id="A0AAU6VD28"/>